<dbReference type="SUPFAM" id="SSF55083">
    <property type="entry name" value="6-hydroxymethyl-7,8-dihydropterin pyrophosphokinase, HPPK"/>
    <property type="match status" value="1"/>
</dbReference>
<dbReference type="FunFam" id="3.20.20.20:FF:000014">
    <property type="entry name" value="Folic acid synthesis protein fol1"/>
    <property type="match status" value="1"/>
</dbReference>
<dbReference type="Gene3D" id="3.20.20.20">
    <property type="entry name" value="Dihydropteroate synthase-like"/>
    <property type="match status" value="1"/>
</dbReference>
<dbReference type="Proteomes" id="UP000790833">
    <property type="component" value="Unassembled WGS sequence"/>
</dbReference>
<keyword evidence="14 16" id="KW-0289">Folate biosynthesis</keyword>
<comment type="caution">
    <text evidence="18">The sequence shown here is derived from an EMBL/GenBank/DDBJ whole genome shotgun (WGS) entry which is preliminary data.</text>
</comment>
<dbReference type="EMBL" id="JAHMUF010000023">
    <property type="protein sequence ID" value="KAG7191843.1"/>
    <property type="molecule type" value="Genomic_DNA"/>
</dbReference>
<dbReference type="PROSITE" id="PS00793">
    <property type="entry name" value="DHPS_2"/>
    <property type="match status" value="1"/>
</dbReference>
<dbReference type="InterPro" id="IPR043133">
    <property type="entry name" value="GTP-CH-I_C/QueF"/>
</dbReference>
<dbReference type="InterPro" id="IPR045031">
    <property type="entry name" value="DHP_synth-like"/>
</dbReference>
<dbReference type="InterPro" id="IPR000550">
    <property type="entry name" value="Hppk"/>
</dbReference>
<evidence type="ECO:0000313" key="19">
    <source>
        <dbReference type="Proteomes" id="UP000790833"/>
    </source>
</evidence>
<dbReference type="GO" id="GO:0004156">
    <property type="term" value="F:dihydropteroate synthase activity"/>
    <property type="evidence" value="ECO:0007669"/>
    <property type="project" value="UniProtKB-UniRule"/>
</dbReference>
<dbReference type="GO" id="GO:0004150">
    <property type="term" value="F:dihydroneopterin aldolase activity"/>
    <property type="evidence" value="ECO:0007669"/>
    <property type="project" value="UniProtKB-UniRule"/>
</dbReference>
<dbReference type="GO" id="GO:0005524">
    <property type="term" value="F:ATP binding"/>
    <property type="evidence" value="ECO:0007669"/>
    <property type="project" value="UniProtKB-UniRule"/>
</dbReference>
<dbReference type="InterPro" id="IPR011005">
    <property type="entry name" value="Dihydropteroate_synth-like_sf"/>
</dbReference>
<keyword evidence="10 16" id="KW-0547">Nucleotide-binding</keyword>
<dbReference type="NCBIfam" id="TIGR00526">
    <property type="entry name" value="folB_dom"/>
    <property type="match status" value="2"/>
</dbReference>
<evidence type="ECO:0000256" key="14">
    <source>
        <dbReference type="ARBA" id="ARBA00022909"/>
    </source>
</evidence>
<dbReference type="GO" id="GO:0005740">
    <property type="term" value="C:mitochondrial envelope"/>
    <property type="evidence" value="ECO:0007669"/>
    <property type="project" value="TreeGrafter"/>
</dbReference>
<dbReference type="InterPro" id="IPR006157">
    <property type="entry name" value="FolB_dom"/>
</dbReference>
<dbReference type="SUPFAM" id="SSF55620">
    <property type="entry name" value="Tetrahydrobiopterin biosynthesis enzymes-like"/>
    <property type="match status" value="2"/>
</dbReference>
<comment type="similarity">
    <text evidence="16">In the central section; belongs to the HPPK family.</text>
</comment>
<keyword evidence="13 16" id="KW-0460">Magnesium</keyword>
<dbReference type="NCBIfam" id="TIGR01498">
    <property type="entry name" value="folK"/>
    <property type="match status" value="1"/>
</dbReference>
<name>A0A9P8AG50_9ASCO</name>
<dbReference type="GO" id="GO:0046654">
    <property type="term" value="P:tetrahydrofolate biosynthetic process"/>
    <property type="evidence" value="ECO:0007669"/>
    <property type="project" value="UniProtKB-UniRule"/>
</dbReference>
<evidence type="ECO:0000256" key="5">
    <source>
        <dbReference type="ARBA" id="ARBA00005051"/>
    </source>
</evidence>
<comment type="catalytic activity">
    <reaction evidence="1">
        <text>(7,8-dihydropterin-6-yl)methyl diphosphate + 4-aminobenzoate = 7,8-dihydropteroate + diphosphate</text>
        <dbReference type="Rhea" id="RHEA:19949"/>
        <dbReference type="ChEBI" id="CHEBI:17836"/>
        <dbReference type="ChEBI" id="CHEBI:17839"/>
        <dbReference type="ChEBI" id="CHEBI:33019"/>
        <dbReference type="ChEBI" id="CHEBI:72950"/>
        <dbReference type="EC" id="2.5.1.15"/>
    </reaction>
</comment>
<dbReference type="CDD" id="cd00739">
    <property type="entry name" value="DHPS"/>
    <property type="match status" value="1"/>
</dbReference>
<comment type="cofactor">
    <cofactor evidence="3 16">
        <name>Mg(2+)</name>
        <dbReference type="ChEBI" id="CHEBI:18420"/>
    </cofactor>
</comment>
<dbReference type="OrthoDB" id="615426at2759"/>
<reference evidence="18" key="1">
    <citation type="submission" date="2021-03" db="EMBL/GenBank/DDBJ databases">
        <authorList>
            <person name="Palmer J.M."/>
        </authorList>
    </citation>
    <scope>NUCLEOTIDE SEQUENCE</scope>
    <source>
        <strain evidence="18">ARV_011</strain>
    </source>
</reference>
<evidence type="ECO:0000256" key="4">
    <source>
        <dbReference type="ARBA" id="ARBA00004763"/>
    </source>
</evidence>
<comment type="function">
    <text evidence="16">Catalyzes three sequential steps of tetrahydrofolate biosynthesis.</text>
</comment>
<evidence type="ECO:0000259" key="17">
    <source>
        <dbReference type="PROSITE" id="PS50972"/>
    </source>
</evidence>
<evidence type="ECO:0000256" key="16">
    <source>
        <dbReference type="PIRNR" id="PIRNR000741"/>
    </source>
</evidence>
<dbReference type="CDD" id="cd00483">
    <property type="entry name" value="HPPK"/>
    <property type="match status" value="1"/>
</dbReference>
<dbReference type="PROSITE" id="PS00794">
    <property type="entry name" value="HPPK"/>
    <property type="match status" value="1"/>
</dbReference>
<dbReference type="InterPro" id="IPR006390">
    <property type="entry name" value="DHP_synth_dom"/>
</dbReference>
<gene>
    <name evidence="18" type="primary">FOL1</name>
    <name evidence="18" type="ORF">KQ657_002811</name>
</gene>
<organism evidence="18 19">
    <name type="scientific">Scheffersomyces spartinae</name>
    <dbReference type="NCBI Taxonomy" id="45513"/>
    <lineage>
        <taxon>Eukaryota</taxon>
        <taxon>Fungi</taxon>
        <taxon>Dikarya</taxon>
        <taxon>Ascomycota</taxon>
        <taxon>Saccharomycotina</taxon>
        <taxon>Pichiomycetes</taxon>
        <taxon>Debaryomycetaceae</taxon>
        <taxon>Scheffersomyces</taxon>
    </lineage>
</organism>
<dbReference type="GO" id="GO:0016301">
    <property type="term" value="F:kinase activity"/>
    <property type="evidence" value="ECO:0007669"/>
    <property type="project" value="UniProtKB-UniRule"/>
</dbReference>
<dbReference type="Pfam" id="PF02152">
    <property type="entry name" value="FolB"/>
    <property type="match status" value="2"/>
</dbReference>
<accession>A0A9P8AG50</accession>
<dbReference type="GO" id="GO:0003848">
    <property type="term" value="F:2-amino-4-hydroxy-6-hydroxymethyldihydropteridine diphosphokinase activity"/>
    <property type="evidence" value="ECO:0007669"/>
    <property type="project" value="UniProtKB-UniRule"/>
</dbReference>
<comment type="similarity">
    <text evidence="6 16">In the N-terminal section; belongs to the DHNA family.</text>
</comment>
<evidence type="ECO:0000256" key="11">
    <source>
        <dbReference type="ARBA" id="ARBA00022777"/>
    </source>
</evidence>
<dbReference type="PROSITE" id="PS00792">
    <property type="entry name" value="DHPS_1"/>
    <property type="match status" value="1"/>
</dbReference>
<dbReference type="NCBIfam" id="TIGR01496">
    <property type="entry name" value="DHPS"/>
    <property type="match status" value="1"/>
</dbReference>
<dbReference type="PANTHER" id="PTHR20941">
    <property type="entry name" value="FOLATE SYNTHESIS PROTEINS"/>
    <property type="match status" value="1"/>
</dbReference>
<keyword evidence="12 16" id="KW-0067">ATP-binding</keyword>
<keyword evidence="19" id="KW-1185">Reference proteome</keyword>
<keyword evidence="8 16" id="KW-0808">Transferase</keyword>
<dbReference type="GO" id="GO:0046656">
    <property type="term" value="P:folic acid biosynthetic process"/>
    <property type="evidence" value="ECO:0007669"/>
    <property type="project" value="UniProtKB-UniRule"/>
</dbReference>
<evidence type="ECO:0000256" key="8">
    <source>
        <dbReference type="ARBA" id="ARBA00022679"/>
    </source>
</evidence>
<dbReference type="RefSeq" id="XP_043047395.1">
    <property type="nucleotide sequence ID" value="XM_043193558.1"/>
</dbReference>
<evidence type="ECO:0000256" key="10">
    <source>
        <dbReference type="ARBA" id="ARBA00022741"/>
    </source>
</evidence>
<keyword evidence="16" id="KW-0456">Lyase</keyword>
<evidence type="ECO:0000256" key="9">
    <source>
        <dbReference type="ARBA" id="ARBA00022723"/>
    </source>
</evidence>
<dbReference type="SUPFAM" id="SSF51717">
    <property type="entry name" value="Dihydropteroate synthetase-like"/>
    <property type="match status" value="1"/>
</dbReference>
<dbReference type="PIRSF" id="PIRSF000741">
    <property type="entry name" value="Folic_acid_synth"/>
    <property type="match status" value="1"/>
</dbReference>
<evidence type="ECO:0000256" key="2">
    <source>
        <dbReference type="ARBA" id="ARBA00000198"/>
    </source>
</evidence>
<dbReference type="Pfam" id="PF01288">
    <property type="entry name" value="HPPK"/>
    <property type="match status" value="1"/>
</dbReference>
<evidence type="ECO:0000313" key="18">
    <source>
        <dbReference type="EMBL" id="KAG7191843.1"/>
    </source>
</evidence>
<dbReference type="Gene3D" id="3.30.1130.10">
    <property type="match status" value="2"/>
</dbReference>
<dbReference type="InterPro" id="IPR016261">
    <property type="entry name" value="Folic_acid_synth"/>
</dbReference>
<dbReference type="InterPro" id="IPR035907">
    <property type="entry name" value="Hppk_sf"/>
</dbReference>
<dbReference type="AlphaFoldDB" id="A0A9P8AG50"/>
<keyword evidence="9 16" id="KW-0479">Metal-binding</keyword>
<dbReference type="Gene3D" id="3.30.70.560">
    <property type="entry name" value="7,8-Dihydro-6-hydroxymethylpterin-pyrophosphokinase HPPK"/>
    <property type="match status" value="1"/>
</dbReference>
<evidence type="ECO:0000256" key="1">
    <source>
        <dbReference type="ARBA" id="ARBA00000012"/>
    </source>
</evidence>
<evidence type="ECO:0000256" key="15">
    <source>
        <dbReference type="ARBA" id="ARBA00023268"/>
    </source>
</evidence>
<dbReference type="SMART" id="SM00905">
    <property type="entry name" value="FolB"/>
    <property type="match status" value="2"/>
</dbReference>
<evidence type="ECO:0000256" key="3">
    <source>
        <dbReference type="ARBA" id="ARBA00001946"/>
    </source>
</evidence>
<dbReference type="GO" id="GO:0046872">
    <property type="term" value="F:metal ion binding"/>
    <property type="evidence" value="ECO:0007669"/>
    <property type="project" value="UniProtKB-UniRule"/>
</dbReference>
<feature type="domain" description="Pterin-binding" evidence="17">
    <location>
        <begin position="475"/>
        <end position="788"/>
    </location>
</feature>
<dbReference type="PANTHER" id="PTHR20941:SF1">
    <property type="entry name" value="FOLIC ACID SYNTHESIS PROTEIN FOL1"/>
    <property type="match status" value="1"/>
</dbReference>
<keyword evidence="15" id="KW-0511">Multifunctional enzyme</keyword>
<comment type="pathway">
    <text evidence="4">Cofactor biosynthesis; tetrahydrofolate biosynthesis; 7,8-dihydrofolate from 2-amino-4-hydroxy-6-hydroxymethyl-7,8-dihydropteridine diphosphate and 4-aminobenzoate: step 1/2.</text>
</comment>
<dbReference type="Pfam" id="PF00809">
    <property type="entry name" value="Pterin_bind"/>
    <property type="match status" value="1"/>
</dbReference>
<comment type="pathway">
    <text evidence="5">Cofactor biosynthesis; tetrahydrofolate biosynthesis; 2-amino-4-hydroxy-6-hydroxymethyl-7,8-dihydropteridine diphosphate from 7,8-dihydroneopterin triphosphate: step 4/4.</text>
</comment>
<evidence type="ECO:0000256" key="13">
    <source>
        <dbReference type="ARBA" id="ARBA00022842"/>
    </source>
</evidence>
<dbReference type="PROSITE" id="PS50972">
    <property type="entry name" value="PTERIN_BINDING"/>
    <property type="match status" value="1"/>
</dbReference>
<evidence type="ECO:0000256" key="12">
    <source>
        <dbReference type="ARBA" id="ARBA00022840"/>
    </source>
</evidence>
<dbReference type="InterPro" id="IPR000489">
    <property type="entry name" value="Pterin-binding_dom"/>
</dbReference>
<sequence>MLQDSVFIKKLAATTNIGKDAWNRPTPQPINVSVELRTDFRKASKSDNLKYSLNYAVISRNILEFLKAHEHKNFKSLGNIAEAVSAVVLDEKRGGGLNVKVLVQSTKSEIRADSVKYIASRSNDNEIVENDEIEVNGLKLLTIIGVFTFERLQRQIVDIDLNLQLEGSTSTSTPISEIIENVVSYVELSNFKTVEALVFKIGQLIFQFYGEKMSTINIKVTKPNAISYTEGVGVSSTMTSETFKDSTPIEFTTEGQNQTQLHGCSMFNLPTDTSPIDISKDHTAYIAFGSNKGNQVDNINKAILLLESFGVKVLATSTLYISKPMYYLNQPDFLNGVLKVQFLNKSPHDLLSIIKDIEYNHINRVKEFDNGPRSIDLDILLYDDITMNEPDLCIPHKSMLERSFVLQPLCELVPHDLLHPISAEPLHNHLRQVFLNQPSQSLQESNRLLQYVHLPNYTTDENPLKFDHLHNQHPTVVMGVLNITPDSFSDGGDHYNKPIEDILEAAENMIQDGATVLDIGGVSTKPGSEPPSTEEELARILPVIKAIRSSSSKSEKLSKVIISVDTYRAKVAEECLLAGANIINDISMGMYDDQMFSVVAKYGCPYVMNHTRGSPKSMLSLTTYESNTNDDIVEFCIDPVKGDMELSYPPDVSNLLTGIGRELSLQMLKAFEAGVRKWQIIVDPGIGFAKNLEQNVLIIRHASHFKKYSVMVRHQDEHLWKLTQSYLSFNGLPMLLGPSRKKFLGTLVKEPAASRRAIPTAAAIVACVEQRSDIVRVHDVHTVKQAISIADAIYRDVYSQ</sequence>
<comment type="similarity">
    <text evidence="7 16">In the C-terminal section; belongs to the DHPS family.</text>
</comment>
<dbReference type="GeneID" id="66116185"/>
<evidence type="ECO:0000256" key="7">
    <source>
        <dbReference type="ARBA" id="ARBA00009951"/>
    </source>
</evidence>
<proteinExistence type="inferred from homology"/>
<protein>
    <recommendedName>
        <fullName evidence="16">Folic acid synthesis protein fol1</fullName>
    </recommendedName>
</protein>
<comment type="catalytic activity">
    <reaction evidence="2">
        <text>6-hydroxymethyl-7,8-dihydropterin + ATP = (7,8-dihydropterin-6-yl)methyl diphosphate + AMP + H(+)</text>
        <dbReference type="Rhea" id="RHEA:11412"/>
        <dbReference type="ChEBI" id="CHEBI:15378"/>
        <dbReference type="ChEBI" id="CHEBI:30616"/>
        <dbReference type="ChEBI" id="CHEBI:44841"/>
        <dbReference type="ChEBI" id="CHEBI:72950"/>
        <dbReference type="ChEBI" id="CHEBI:456215"/>
        <dbReference type="EC" id="2.7.6.3"/>
    </reaction>
</comment>
<evidence type="ECO:0000256" key="6">
    <source>
        <dbReference type="ARBA" id="ARBA00009640"/>
    </source>
</evidence>
<keyword evidence="11 16" id="KW-0418">Kinase</keyword>